<dbReference type="WBParaSite" id="TTAC_0000570301-mRNA-1">
    <property type="protein sequence ID" value="TTAC_0000570301-mRNA-1"/>
    <property type="gene ID" value="TTAC_0000570301"/>
</dbReference>
<reference evidence="1 2" key="2">
    <citation type="submission" date="2018-11" db="EMBL/GenBank/DDBJ databases">
        <authorList>
            <consortium name="Pathogen Informatics"/>
        </authorList>
    </citation>
    <scope>NUCLEOTIDE SEQUENCE [LARGE SCALE GENOMIC DNA]</scope>
</reference>
<gene>
    <name evidence="1" type="ORF">TTAC_LOCUS5688</name>
</gene>
<dbReference type="AlphaFoldDB" id="A0A0R3WY63"/>
<accession>A0A0R3WY63</accession>
<name>A0A0R3WY63_HYDTA</name>
<evidence type="ECO:0000313" key="1">
    <source>
        <dbReference type="EMBL" id="VDM27443.1"/>
    </source>
</evidence>
<dbReference type="Proteomes" id="UP000274429">
    <property type="component" value="Unassembled WGS sequence"/>
</dbReference>
<evidence type="ECO:0000313" key="2">
    <source>
        <dbReference type="Proteomes" id="UP000274429"/>
    </source>
</evidence>
<evidence type="ECO:0000313" key="3">
    <source>
        <dbReference type="WBParaSite" id="TTAC_0000570301-mRNA-1"/>
    </source>
</evidence>
<sequence length="118" mass="13232">MNVELIAAARRMGCKRTPSLQSSVTKLEHIDDWLGHSPMRKVSSSASLNESTCHPLQCRRNTDVTILRSTVLTRLLTALRLHRQPRCFPPPQVPISRRLLTQACVDINSSLCRQQCGA</sequence>
<organism evidence="3">
    <name type="scientific">Hydatigena taeniaeformis</name>
    <name type="common">Feline tapeworm</name>
    <name type="synonym">Taenia taeniaeformis</name>
    <dbReference type="NCBI Taxonomy" id="6205"/>
    <lineage>
        <taxon>Eukaryota</taxon>
        <taxon>Metazoa</taxon>
        <taxon>Spiralia</taxon>
        <taxon>Lophotrochozoa</taxon>
        <taxon>Platyhelminthes</taxon>
        <taxon>Cestoda</taxon>
        <taxon>Eucestoda</taxon>
        <taxon>Cyclophyllidea</taxon>
        <taxon>Taeniidae</taxon>
        <taxon>Hydatigera</taxon>
    </lineage>
</organism>
<reference evidence="3" key="1">
    <citation type="submission" date="2017-02" db="UniProtKB">
        <authorList>
            <consortium name="WormBaseParasite"/>
        </authorList>
    </citation>
    <scope>IDENTIFICATION</scope>
</reference>
<dbReference type="EMBL" id="UYWX01008570">
    <property type="protein sequence ID" value="VDM27443.1"/>
    <property type="molecule type" value="Genomic_DNA"/>
</dbReference>
<protein>
    <submittedName>
        <fullName evidence="3">HTH CENPB-type domain-containing protein</fullName>
    </submittedName>
</protein>
<proteinExistence type="predicted"/>
<keyword evidence="2" id="KW-1185">Reference proteome</keyword>